<dbReference type="Gene3D" id="3.40.50.2000">
    <property type="entry name" value="Glycogen Phosphorylase B"/>
    <property type="match status" value="1"/>
</dbReference>
<accession>A0A317QB00</accession>
<dbReference type="Pfam" id="PF13528">
    <property type="entry name" value="Glyco_trans_1_3"/>
    <property type="match status" value="1"/>
</dbReference>
<gene>
    <name evidence="1" type="ORF">DET45_10111</name>
</gene>
<evidence type="ECO:0000313" key="2">
    <source>
        <dbReference type="Proteomes" id="UP000246964"/>
    </source>
</evidence>
<dbReference type="Proteomes" id="UP000246964">
    <property type="component" value="Unassembled WGS sequence"/>
</dbReference>
<name>A0A317QB00_9GAMM</name>
<reference evidence="1 2" key="1">
    <citation type="submission" date="2018-05" db="EMBL/GenBank/DDBJ databases">
        <title>Freshwater and sediment microbial communities from various areas in North America, analyzing microbe dynamics in response to fracking.</title>
        <authorList>
            <person name="Lamendella R."/>
        </authorList>
    </citation>
    <scope>NUCLEOTIDE SEQUENCE [LARGE SCALE GENOMIC DNA]</scope>
    <source>
        <strain evidence="1 2">125B1</strain>
    </source>
</reference>
<dbReference type="EMBL" id="QGTT01000001">
    <property type="protein sequence ID" value="PWW15920.1"/>
    <property type="molecule type" value="Genomic_DNA"/>
</dbReference>
<proteinExistence type="predicted"/>
<keyword evidence="2" id="KW-1185">Reference proteome</keyword>
<comment type="caution">
    <text evidence="1">The sequence shown here is derived from an EMBL/GenBank/DDBJ whole genome shotgun (WGS) entry which is preliminary data.</text>
</comment>
<sequence>MRILVGVQGTGNGHLSRCAALAEAASQRSDIELDFLVSGRPQAALFDMEAFGDWQWCEGLTFAVQHGRVSLRETMRRNNWGKFWQDVQQLDLAPYDLIVSDYEPITAWAGRKQQRRVIGIGRQFAFYQATQTLPIHVAQRQLLRWFAPVSEALGMHWFEDGQHTVPPIIHQRAQVTNLQQRHYLVYLPFENLAAIHQLLAPLSDYRFSVFHPQAEHQQVGHVHYFPPSRQGFADCFASVAGVISNAGFETSCEALAMGKKLLVRPLQGQFEQVANARCLDIAGLAQVMEELSTEQVQRFIEQDSAVYCKWPNVAEAVVAWLAAGAQEPVAKLSKKLWQQSELHDYFQLVKRN</sequence>
<organism evidence="1 2">
    <name type="scientific">Pseudidiomarina maritima</name>
    <dbReference type="NCBI Taxonomy" id="519453"/>
    <lineage>
        <taxon>Bacteria</taxon>
        <taxon>Pseudomonadati</taxon>
        <taxon>Pseudomonadota</taxon>
        <taxon>Gammaproteobacteria</taxon>
        <taxon>Alteromonadales</taxon>
        <taxon>Idiomarinaceae</taxon>
        <taxon>Pseudidiomarina</taxon>
    </lineage>
</organism>
<evidence type="ECO:0000313" key="1">
    <source>
        <dbReference type="EMBL" id="PWW15920.1"/>
    </source>
</evidence>
<protein>
    <submittedName>
        <fullName evidence="1">Uncharacterized protein (TIGR00661 family)</fullName>
    </submittedName>
</protein>
<dbReference type="SUPFAM" id="SSF53756">
    <property type="entry name" value="UDP-Glycosyltransferase/glycogen phosphorylase"/>
    <property type="match status" value="1"/>
</dbReference>
<dbReference type="RefSeq" id="WP_110074674.1">
    <property type="nucleotide sequence ID" value="NZ_QGTT01000001.1"/>
</dbReference>
<dbReference type="OrthoDB" id="9793805at2"/>
<dbReference type="AlphaFoldDB" id="A0A317QB00"/>